<organism evidence="1 2">
    <name type="scientific">Megasphaera intestinihominis</name>
    <dbReference type="NCBI Taxonomy" id="3133159"/>
    <lineage>
        <taxon>Bacteria</taxon>
        <taxon>Bacillati</taxon>
        <taxon>Bacillota</taxon>
        <taxon>Negativicutes</taxon>
        <taxon>Veillonellales</taxon>
        <taxon>Veillonellaceae</taxon>
        <taxon>Megasphaera</taxon>
    </lineage>
</organism>
<dbReference type="PANTHER" id="PTHR30087">
    <property type="entry name" value="INNER MEMBRANE PROTEIN"/>
    <property type="match status" value="1"/>
</dbReference>
<accession>A0ABV1CVN6</accession>
<protein>
    <submittedName>
        <fullName evidence="1">DUF523 domain-containing protein</fullName>
    </submittedName>
</protein>
<dbReference type="EMBL" id="JBBMEU010000026">
    <property type="protein sequence ID" value="MEQ2422213.1"/>
    <property type="molecule type" value="Genomic_DNA"/>
</dbReference>
<comment type="caution">
    <text evidence="1">The sequence shown here is derived from an EMBL/GenBank/DDBJ whole genome shotgun (WGS) entry which is preliminary data.</text>
</comment>
<dbReference type="InterPro" id="IPR007553">
    <property type="entry name" value="2-thiour_desulf"/>
</dbReference>
<proteinExistence type="predicted"/>
<name>A0ABV1CVN6_9FIRM</name>
<dbReference type="Proteomes" id="UP001433088">
    <property type="component" value="Unassembled WGS sequence"/>
</dbReference>
<sequence>MNVLISACLLGQYCRYDGQTKVYPQVQDLLGRDDIHLIPVCPEQAGGLATPRPPAERQGERVVTADGTDVTAQYRRGAEAALYLARLFHCTKAILKEKSPSCGHGQIYDGTFSRTLTAGDGVTAALLRAEGLEIIGESDLL</sequence>
<keyword evidence="2" id="KW-1185">Reference proteome</keyword>
<evidence type="ECO:0000313" key="2">
    <source>
        <dbReference type="Proteomes" id="UP001433088"/>
    </source>
</evidence>
<evidence type="ECO:0000313" key="1">
    <source>
        <dbReference type="EMBL" id="MEQ2422213.1"/>
    </source>
</evidence>
<dbReference type="RefSeq" id="WP_020310558.1">
    <property type="nucleotide sequence ID" value="NZ_JBBMEU010000026.1"/>
</dbReference>
<dbReference type="PANTHER" id="PTHR30087:SF1">
    <property type="entry name" value="HYPOTHETICAL CYTOSOLIC PROTEIN"/>
    <property type="match status" value="1"/>
</dbReference>
<reference evidence="1 2" key="1">
    <citation type="submission" date="2024-03" db="EMBL/GenBank/DDBJ databases">
        <title>Human intestinal bacterial collection.</title>
        <authorList>
            <person name="Pauvert C."/>
            <person name="Hitch T.C.A."/>
            <person name="Clavel T."/>
        </authorList>
    </citation>
    <scope>NUCLEOTIDE SEQUENCE [LARGE SCALE GENOMIC DNA]</scope>
    <source>
        <strain evidence="1 2">CLA-AA-H81</strain>
    </source>
</reference>
<dbReference type="Pfam" id="PF04463">
    <property type="entry name" value="2-thiour_desulf"/>
    <property type="match status" value="1"/>
</dbReference>
<gene>
    <name evidence="1" type="ORF">WMO23_05635</name>
</gene>